<dbReference type="EMBL" id="QNRK01000009">
    <property type="protein sequence ID" value="RBP14257.1"/>
    <property type="molecule type" value="Genomic_DNA"/>
</dbReference>
<proteinExistence type="predicted"/>
<name>A0A366FI28_9HYPH</name>
<dbReference type="AlphaFoldDB" id="A0A366FI28"/>
<dbReference type="Proteomes" id="UP000253529">
    <property type="component" value="Unassembled WGS sequence"/>
</dbReference>
<comment type="caution">
    <text evidence="1">The sequence shown here is derived from an EMBL/GenBank/DDBJ whole genome shotgun (WGS) entry which is preliminary data.</text>
</comment>
<evidence type="ECO:0000313" key="1">
    <source>
        <dbReference type="EMBL" id="RBP14257.1"/>
    </source>
</evidence>
<keyword evidence="2" id="KW-1185">Reference proteome</keyword>
<protein>
    <submittedName>
        <fullName evidence="1">Uncharacterized protein</fullName>
    </submittedName>
</protein>
<gene>
    <name evidence="1" type="ORF">DFR50_10910</name>
</gene>
<reference evidence="1 2" key="1">
    <citation type="submission" date="2018-06" db="EMBL/GenBank/DDBJ databases">
        <title>Genomic Encyclopedia of Type Strains, Phase IV (KMG-IV): sequencing the most valuable type-strain genomes for metagenomic binning, comparative biology and taxonomic classification.</title>
        <authorList>
            <person name="Goeker M."/>
        </authorList>
    </citation>
    <scope>NUCLEOTIDE SEQUENCE [LARGE SCALE GENOMIC DNA]</scope>
    <source>
        <strain evidence="1 2">DSM 24875</strain>
    </source>
</reference>
<sequence>MLGAVAGSQASLRQGAIAAPFRISKQILNALADRASIAAERSRFAALPSRYLDDVGMTEADRAAAIGYEDAIVDGWRVVASHL</sequence>
<evidence type="ECO:0000313" key="2">
    <source>
        <dbReference type="Proteomes" id="UP000253529"/>
    </source>
</evidence>
<organism evidence="1 2">
    <name type="scientific">Roseiarcus fermentans</name>
    <dbReference type="NCBI Taxonomy" id="1473586"/>
    <lineage>
        <taxon>Bacteria</taxon>
        <taxon>Pseudomonadati</taxon>
        <taxon>Pseudomonadota</taxon>
        <taxon>Alphaproteobacteria</taxon>
        <taxon>Hyphomicrobiales</taxon>
        <taxon>Roseiarcaceae</taxon>
        <taxon>Roseiarcus</taxon>
    </lineage>
</organism>
<accession>A0A366FI28</accession>